<dbReference type="SMART" id="SM00863">
    <property type="entry name" value="tRNA_SAD"/>
    <property type="match status" value="1"/>
</dbReference>
<dbReference type="Pfam" id="PF07973">
    <property type="entry name" value="tRNA_SAD"/>
    <property type="match status" value="1"/>
</dbReference>
<dbReference type="CDD" id="cd00673">
    <property type="entry name" value="AlaRS_core"/>
    <property type="match status" value="1"/>
</dbReference>
<feature type="binding site" evidence="11">
    <location>
        <position position="568"/>
    </location>
    <ligand>
        <name>Zn(2+)</name>
        <dbReference type="ChEBI" id="CHEBI:29105"/>
    </ligand>
</feature>
<dbReference type="PANTHER" id="PTHR11777:SF9">
    <property type="entry name" value="ALANINE--TRNA LIGASE, CYTOPLASMIC"/>
    <property type="match status" value="1"/>
</dbReference>
<evidence type="ECO:0000256" key="2">
    <source>
        <dbReference type="ARBA" id="ARBA00022555"/>
    </source>
</evidence>
<dbReference type="InterPro" id="IPR050058">
    <property type="entry name" value="Ala-tRNA_ligase"/>
</dbReference>
<dbReference type="SUPFAM" id="SSF55186">
    <property type="entry name" value="ThrRS/AlaRS common domain"/>
    <property type="match status" value="1"/>
</dbReference>
<evidence type="ECO:0000256" key="11">
    <source>
        <dbReference type="HAMAP-Rule" id="MF_00036"/>
    </source>
</evidence>
<dbReference type="FunFam" id="3.30.54.20:FF:000001">
    <property type="entry name" value="Alanine--tRNA ligase"/>
    <property type="match status" value="1"/>
</dbReference>
<dbReference type="PANTHER" id="PTHR11777">
    <property type="entry name" value="ALANYL-TRNA SYNTHETASE"/>
    <property type="match status" value="1"/>
</dbReference>
<evidence type="ECO:0000256" key="8">
    <source>
        <dbReference type="ARBA" id="ARBA00022884"/>
    </source>
</evidence>
<dbReference type="GO" id="GO:0006419">
    <property type="term" value="P:alanyl-tRNA aminoacylation"/>
    <property type="evidence" value="ECO:0007669"/>
    <property type="project" value="UniProtKB-UniRule"/>
</dbReference>
<comment type="caution">
    <text evidence="15">The sequence shown here is derived from an EMBL/GenBank/DDBJ whole genome shotgun (WGS) entry which is preliminary data.</text>
</comment>
<dbReference type="FunFam" id="3.30.930.10:FF:000004">
    <property type="entry name" value="Alanine--tRNA ligase"/>
    <property type="match status" value="1"/>
</dbReference>
<keyword evidence="5 11" id="KW-0547">Nucleotide-binding</keyword>
<dbReference type="InterPro" id="IPR018163">
    <property type="entry name" value="Thr/Ala-tRNA-synth_IIc_edit"/>
</dbReference>
<dbReference type="RefSeq" id="WP_035598153.1">
    <property type="nucleotide sequence ID" value="NZ_ARYM01000011.1"/>
</dbReference>
<dbReference type="InterPro" id="IPR045864">
    <property type="entry name" value="aa-tRNA-synth_II/BPL/LPL"/>
</dbReference>
<comment type="domain">
    <text evidence="11">Consists of three domains; the N-terminal catalytic domain, the editing domain and the C-terminal C-Ala domain. The editing domain removes incorrectly charged amino acids, while the C-Ala domain, along with tRNA(Ala), serves as a bridge to cooperatively bring together the editing and aminoacylation centers thus stimulating deacylation of misacylated tRNAs.</text>
</comment>
<gene>
    <name evidence="11 15" type="primary">alaS</name>
    <name evidence="15" type="ORF">HPO_10442</name>
</gene>
<dbReference type="PATRIC" id="fig|1280954.3.peg.2115"/>
<feature type="coiled-coil region" evidence="12">
    <location>
        <begin position="732"/>
        <end position="759"/>
    </location>
</feature>
<dbReference type="InterPro" id="IPR018164">
    <property type="entry name" value="Ala-tRNA-synth_IIc_N"/>
</dbReference>
<evidence type="ECO:0000256" key="13">
    <source>
        <dbReference type="SAM" id="MobiDB-lite"/>
    </source>
</evidence>
<dbReference type="Gene3D" id="6.10.250.550">
    <property type="match status" value="1"/>
</dbReference>
<feature type="domain" description="Alanyl-transfer RNA synthetases family profile" evidence="14">
    <location>
        <begin position="2"/>
        <end position="716"/>
    </location>
</feature>
<keyword evidence="9 11" id="KW-0648">Protein biosynthesis</keyword>
<dbReference type="STRING" id="1280954.HPO_10442"/>
<evidence type="ECO:0000259" key="14">
    <source>
        <dbReference type="PROSITE" id="PS50860"/>
    </source>
</evidence>
<comment type="cofactor">
    <cofactor evidence="11">
        <name>Zn(2+)</name>
        <dbReference type="ChEBI" id="CHEBI:29105"/>
    </cofactor>
    <text evidence="11">Binds 1 zinc ion per subunit.</text>
</comment>
<evidence type="ECO:0000256" key="10">
    <source>
        <dbReference type="ARBA" id="ARBA00023146"/>
    </source>
</evidence>
<dbReference type="Gene3D" id="3.30.54.20">
    <property type="match status" value="1"/>
</dbReference>
<keyword evidence="4 11" id="KW-0479">Metal-binding</keyword>
<dbReference type="InterPro" id="IPR018165">
    <property type="entry name" value="Ala-tRNA-synth_IIc_core"/>
</dbReference>
<dbReference type="GO" id="GO:0045892">
    <property type="term" value="P:negative regulation of DNA-templated transcription"/>
    <property type="evidence" value="ECO:0007669"/>
    <property type="project" value="TreeGrafter"/>
</dbReference>
<dbReference type="Pfam" id="PF02272">
    <property type="entry name" value="DHHA1"/>
    <property type="match status" value="1"/>
</dbReference>
<dbReference type="NCBIfam" id="TIGR00344">
    <property type="entry name" value="alaS"/>
    <property type="match status" value="1"/>
</dbReference>
<evidence type="ECO:0000256" key="7">
    <source>
        <dbReference type="ARBA" id="ARBA00022840"/>
    </source>
</evidence>
<keyword evidence="12" id="KW-0175">Coiled coil</keyword>
<feature type="region of interest" description="Disordered" evidence="13">
    <location>
        <begin position="847"/>
        <end position="866"/>
    </location>
</feature>
<dbReference type="HAMAP" id="MF_00036_B">
    <property type="entry name" value="Ala_tRNA_synth_B"/>
    <property type="match status" value="1"/>
</dbReference>
<feature type="binding site" evidence="11">
    <location>
        <position position="677"/>
    </location>
    <ligand>
        <name>Zn(2+)</name>
        <dbReference type="ChEBI" id="CHEBI:29105"/>
    </ligand>
</feature>
<keyword evidence="6 11" id="KW-0862">Zinc</keyword>
<dbReference type="Pfam" id="PF01411">
    <property type="entry name" value="tRNA-synt_2c"/>
    <property type="match status" value="1"/>
</dbReference>
<keyword evidence="8 11" id="KW-0694">RNA-binding</keyword>
<dbReference type="SUPFAM" id="SSF55681">
    <property type="entry name" value="Class II aaRS and biotin synthetases"/>
    <property type="match status" value="1"/>
</dbReference>
<comment type="similarity">
    <text evidence="1 11">Belongs to the class-II aminoacyl-tRNA synthetase family.</text>
</comment>
<dbReference type="GO" id="GO:0005524">
    <property type="term" value="F:ATP binding"/>
    <property type="evidence" value="ECO:0007669"/>
    <property type="project" value="UniProtKB-UniRule"/>
</dbReference>
<dbReference type="Gene3D" id="3.10.310.40">
    <property type="match status" value="1"/>
</dbReference>
<dbReference type="InterPro" id="IPR023033">
    <property type="entry name" value="Ala_tRNA_ligase_euk/bac"/>
</dbReference>
<dbReference type="EC" id="6.1.1.7" evidence="11"/>
<comment type="function">
    <text evidence="11">Catalyzes the attachment of alanine to tRNA(Ala) in a two-step reaction: alanine is first activated by ATP to form Ala-AMP and then transferred to the acceptor end of tRNA(Ala). Also edits incorrectly charged Ser-tRNA(Ala) and Gly-tRNA(Ala) via its editing domain.</text>
</comment>
<dbReference type="GO" id="GO:0004813">
    <property type="term" value="F:alanine-tRNA ligase activity"/>
    <property type="evidence" value="ECO:0007669"/>
    <property type="project" value="UniProtKB-UniRule"/>
</dbReference>
<reference evidence="15 16" key="1">
    <citation type="journal article" date="2014" name="Antonie Van Leeuwenhoek">
        <title>Hyphomonas beringensis sp. nov. and Hyphomonas chukchiensis sp. nov., isolated from surface seawater of the Bering Sea and Chukchi Sea.</title>
        <authorList>
            <person name="Li C."/>
            <person name="Lai Q."/>
            <person name="Li G."/>
            <person name="Dong C."/>
            <person name="Wang J."/>
            <person name="Liao Y."/>
            <person name="Shao Z."/>
        </authorList>
    </citation>
    <scope>NUCLEOTIDE SEQUENCE [LARGE SCALE GENOMIC DNA]</scope>
    <source>
        <strain evidence="15 16">PS728</strain>
    </source>
</reference>
<proteinExistence type="inferred from homology"/>
<dbReference type="Gene3D" id="3.30.930.10">
    <property type="entry name" value="Bira Bifunctional Protein, Domain 2"/>
    <property type="match status" value="1"/>
</dbReference>
<evidence type="ECO:0000256" key="6">
    <source>
        <dbReference type="ARBA" id="ARBA00022833"/>
    </source>
</evidence>
<dbReference type="PRINTS" id="PR00980">
    <property type="entry name" value="TRNASYNTHALA"/>
</dbReference>
<dbReference type="OrthoDB" id="9803884at2"/>
<keyword evidence="7 11" id="KW-0067">ATP-binding</keyword>
<evidence type="ECO:0000256" key="9">
    <source>
        <dbReference type="ARBA" id="ARBA00022917"/>
    </source>
</evidence>
<dbReference type="FunFam" id="3.10.310.40:FF:000001">
    <property type="entry name" value="Alanine--tRNA ligase"/>
    <property type="match status" value="1"/>
</dbReference>
<keyword evidence="10 11" id="KW-0030">Aminoacyl-tRNA synthetase</keyword>
<comment type="catalytic activity">
    <reaction evidence="11">
        <text>tRNA(Ala) + L-alanine + ATP = L-alanyl-tRNA(Ala) + AMP + diphosphate</text>
        <dbReference type="Rhea" id="RHEA:12540"/>
        <dbReference type="Rhea" id="RHEA-COMP:9657"/>
        <dbReference type="Rhea" id="RHEA-COMP:9923"/>
        <dbReference type="ChEBI" id="CHEBI:30616"/>
        <dbReference type="ChEBI" id="CHEBI:33019"/>
        <dbReference type="ChEBI" id="CHEBI:57972"/>
        <dbReference type="ChEBI" id="CHEBI:78442"/>
        <dbReference type="ChEBI" id="CHEBI:78497"/>
        <dbReference type="ChEBI" id="CHEBI:456215"/>
        <dbReference type="EC" id="6.1.1.7"/>
    </reaction>
</comment>
<sequence>MNGVNDIRETFLGFFEKNGHARRPSAPLVPQNDPTLLFVNAGMVPFKNIFTGAEKPFAPRATTSQKCVRAGGKHNDLDNVGYTARHHTFFEMLGNFSFGDYFKDDAIALAWELVTKEYGLDAKRLLVTVYAEDDEAAAIWKKVAGFDDSKIIRIATSDNFWSMGDTGPCGPCSEIFFDHGDKVWGGPPGSAEQDGDRFIEIWNLVFMQFEQHEGGARTNLPKPSIDTGMGLERVAAVLQGVHNNYDIDLFKALIAAEEEVYGQKAAGDKTASFRVIADHLRTSAFLVADGVLPSNEGRGYVLRRIMRRAMRHGHMLGAREPLMHRLVPALIAEMGKAYPELGRAKVAIEAAIEQEEARFQRTLGNGLSLLDKAVSELAPGAALPGDVAFRLSDTYGFPLDLTQDILRGRGLEVDVAGFETALDAQRETSRAGGFSSGDQATDEIWFSVRDEKGATKFTGYAGTSGEGKLVAIATGGALTETLAAGPAELVFDTTPFYAESGGQAGDHGEIVFEGGARFIVRDVQKRAGDLHVHIGELVSGSVKTGAKAQMMVNAARRKAIMANHSATHLMHAALRRVLGEHVTQKGSLVEADRFRFDFSHGAPVTPAQLEAIEDQVNAQIRANIETGMKVMTPEKAIEAGALALFGEKYGDEVRVLSMGEPGDGDRPYSVELCGGTHVSRSGDIAVFTIISESGVSAGIRRIEATTGAEALAYLKGRAQIAADIAESLKVPLKDLPRRVAALTEERRTLERELSEAKRKLAMGGGGGAPAGPEVINGVNLIARVAEGVGGKELRALVDEAKSKIGSGVVVFVGTDGGKAGVAIGVTKDLTDRFSAVELVKAAAGAIGGQGGGGRPDMAQAGGPDADKANDALEAVRAALKG</sequence>
<feature type="binding site" evidence="11">
    <location>
        <position position="673"/>
    </location>
    <ligand>
        <name>Zn(2+)</name>
        <dbReference type="ChEBI" id="CHEBI:29105"/>
    </ligand>
</feature>
<keyword evidence="3 11" id="KW-0436">Ligase</keyword>
<dbReference type="eggNOG" id="COG0013">
    <property type="taxonomic scope" value="Bacteria"/>
</dbReference>
<dbReference type="InterPro" id="IPR002318">
    <property type="entry name" value="Ala-tRNA-lgiase_IIc"/>
</dbReference>
<dbReference type="PROSITE" id="PS50860">
    <property type="entry name" value="AA_TRNA_LIGASE_II_ALA"/>
    <property type="match status" value="1"/>
</dbReference>
<evidence type="ECO:0000313" key="15">
    <source>
        <dbReference type="EMBL" id="KCZ98316.1"/>
    </source>
</evidence>
<dbReference type="AlphaFoldDB" id="A0A062VID8"/>
<dbReference type="Proteomes" id="UP000027100">
    <property type="component" value="Unassembled WGS sequence"/>
</dbReference>
<dbReference type="InterPro" id="IPR009000">
    <property type="entry name" value="Transl_B-barrel_sf"/>
</dbReference>
<dbReference type="FunFam" id="3.30.980.10:FF:000004">
    <property type="entry name" value="Alanine--tRNA ligase, cytoplasmic"/>
    <property type="match status" value="1"/>
</dbReference>
<dbReference type="SUPFAM" id="SSF101353">
    <property type="entry name" value="Putative anticodon-binding domain of alanyl-tRNA synthetase (AlaRS)"/>
    <property type="match status" value="1"/>
</dbReference>
<dbReference type="EMBL" id="ARYM01000011">
    <property type="protein sequence ID" value="KCZ98316.1"/>
    <property type="molecule type" value="Genomic_DNA"/>
</dbReference>
<protein>
    <recommendedName>
        <fullName evidence="11">Alanine--tRNA ligase</fullName>
        <ecNumber evidence="11">6.1.1.7</ecNumber>
    </recommendedName>
    <alternativeName>
        <fullName evidence="11">Alanyl-tRNA synthetase</fullName>
        <shortName evidence="11">AlaRS</shortName>
    </alternativeName>
</protein>
<dbReference type="SUPFAM" id="SSF50447">
    <property type="entry name" value="Translation proteins"/>
    <property type="match status" value="1"/>
</dbReference>
<dbReference type="InterPro" id="IPR012947">
    <property type="entry name" value="tRNA_SAD"/>
</dbReference>
<dbReference type="Gene3D" id="3.30.980.10">
    <property type="entry name" value="Threonyl-trna Synthetase, Chain A, domain 2"/>
    <property type="match status" value="1"/>
</dbReference>
<dbReference type="GO" id="GO:0005829">
    <property type="term" value="C:cytosol"/>
    <property type="evidence" value="ECO:0007669"/>
    <property type="project" value="TreeGrafter"/>
</dbReference>
<evidence type="ECO:0000256" key="4">
    <source>
        <dbReference type="ARBA" id="ARBA00022723"/>
    </source>
</evidence>
<dbReference type="GO" id="GO:0002161">
    <property type="term" value="F:aminoacyl-tRNA deacylase activity"/>
    <property type="evidence" value="ECO:0007669"/>
    <property type="project" value="TreeGrafter"/>
</dbReference>
<keyword evidence="11" id="KW-0963">Cytoplasm</keyword>
<dbReference type="GO" id="GO:0000049">
    <property type="term" value="F:tRNA binding"/>
    <property type="evidence" value="ECO:0007669"/>
    <property type="project" value="UniProtKB-KW"/>
</dbReference>
<keyword evidence="16" id="KW-1185">Reference proteome</keyword>
<organism evidence="15 16">
    <name type="scientific">Hyphomonas polymorpha PS728</name>
    <dbReference type="NCBI Taxonomy" id="1280954"/>
    <lineage>
        <taxon>Bacteria</taxon>
        <taxon>Pseudomonadati</taxon>
        <taxon>Pseudomonadota</taxon>
        <taxon>Alphaproteobacteria</taxon>
        <taxon>Hyphomonadales</taxon>
        <taxon>Hyphomonadaceae</taxon>
        <taxon>Hyphomonas</taxon>
    </lineage>
</organism>
<evidence type="ECO:0000313" key="16">
    <source>
        <dbReference type="Proteomes" id="UP000027100"/>
    </source>
</evidence>
<accession>A0A062VID8</accession>
<name>A0A062VID8_9PROT</name>
<comment type="subcellular location">
    <subcellularLocation>
        <location evidence="11">Cytoplasm</location>
    </subcellularLocation>
</comment>
<evidence type="ECO:0000256" key="3">
    <source>
        <dbReference type="ARBA" id="ARBA00022598"/>
    </source>
</evidence>
<feature type="binding site" evidence="11">
    <location>
        <position position="564"/>
    </location>
    <ligand>
        <name>Zn(2+)</name>
        <dbReference type="ChEBI" id="CHEBI:29105"/>
    </ligand>
</feature>
<keyword evidence="2 11" id="KW-0820">tRNA-binding</keyword>
<evidence type="ECO:0000256" key="5">
    <source>
        <dbReference type="ARBA" id="ARBA00022741"/>
    </source>
</evidence>
<evidence type="ECO:0000256" key="1">
    <source>
        <dbReference type="ARBA" id="ARBA00008226"/>
    </source>
</evidence>
<dbReference type="InterPro" id="IPR003156">
    <property type="entry name" value="DHHA1_dom"/>
</dbReference>
<dbReference type="Gene3D" id="2.40.30.130">
    <property type="match status" value="1"/>
</dbReference>
<dbReference type="GO" id="GO:0008270">
    <property type="term" value="F:zinc ion binding"/>
    <property type="evidence" value="ECO:0007669"/>
    <property type="project" value="UniProtKB-UniRule"/>
</dbReference>
<dbReference type="InterPro" id="IPR018162">
    <property type="entry name" value="Ala-tRNA-ligase_IIc_anticod-bd"/>
</dbReference>
<evidence type="ECO:0000256" key="12">
    <source>
        <dbReference type="SAM" id="Coils"/>
    </source>
</evidence>